<sequence length="471" mass="53809">MVKSSLKSSFGEDSKQASGKKTKKTISKECKISNVIKSLSEQIVKRSADLSHGRWVDLDAERPSPRAHSTLTLIEEGLCVMFGGEFFDGCNVILYNDTFLYNLSTNKWKVLDTPAVPLPRCSHQATFYKNRIYIFGGEFNTLDEFHHFNDIHYLCLSTLRWTKLDVTGQIPSSRSGHRMVLWKNYWVLFGGFHDNGNESTYYNDLYYFDLDNNCWHQVNQQLFTSSLPEPRAGCVLLALNDGKHLMMHGGFSKKDSSNDVVGLSYKDSWLIDMNLLLSNSGNVLVWSKVKGCEPEFSTGLSFATSSEYAVLFGGVNDEYKGLHVKSTFSNKCFKLNLNQRKYNPTEIGFERENKEDGLGLSKLSLSKSIPTPRMNSNSVIYNDTLYIFGGIVEVKDMEITESDCWALDLKTNEWKCIDEGFEKNRLYNNEIESEDSDEELDEELDEDSGDETEEMYESDENDYDEETEEEL</sequence>
<dbReference type="EMBL" id="UIVS01000004">
    <property type="protein sequence ID" value="SVP95373.1"/>
    <property type="molecule type" value="Genomic_DNA"/>
</dbReference>
<dbReference type="AlphaFoldDB" id="A0A3B0MYL8"/>
<dbReference type="EMBL" id="UIVT01000004">
    <property type="protein sequence ID" value="SVP94596.1"/>
    <property type="molecule type" value="Genomic_DNA"/>
</dbReference>
<evidence type="ECO:0000256" key="1">
    <source>
        <dbReference type="SAM" id="MobiDB-lite"/>
    </source>
</evidence>
<proteinExistence type="predicted"/>
<accession>A0A3B0MYL8</accession>
<feature type="compositionally biased region" description="Acidic residues" evidence="1">
    <location>
        <begin position="431"/>
        <end position="471"/>
    </location>
</feature>
<dbReference type="InterPro" id="IPR052588">
    <property type="entry name" value="Kelch_domain_protein"/>
</dbReference>
<feature type="region of interest" description="Disordered" evidence="1">
    <location>
        <begin position="1"/>
        <end position="25"/>
    </location>
</feature>
<evidence type="ECO:0000313" key="2">
    <source>
        <dbReference type="EMBL" id="SVP94596.1"/>
    </source>
</evidence>
<dbReference type="VEuPathDB" id="PiroplasmaDB:TA10910"/>
<dbReference type="Pfam" id="PF24681">
    <property type="entry name" value="Kelch_KLHDC2_KLHL20_DRC7"/>
    <property type="match status" value="1"/>
</dbReference>
<protein>
    <submittedName>
        <fullName evidence="3">Galactose oxidase, central domain/Kelch motif containing protein, putative</fullName>
    </submittedName>
</protein>
<reference evidence="3" key="1">
    <citation type="submission" date="2018-07" db="EMBL/GenBank/DDBJ databases">
        <authorList>
            <person name="Quirk P.G."/>
            <person name="Krulwich T.A."/>
        </authorList>
    </citation>
    <scope>NUCLEOTIDE SEQUENCE</scope>
    <source>
        <strain evidence="3">Anand</strain>
    </source>
</reference>
<dbReference type="SUPFAM" id="SSF117281">
    <property type="entry name" value="Kelch motif"/>
    <property type="match status" value="1"/>
</dbReference>
<feature type="region of interest" description="Disordered" evidence="1">
    <location>
        <begin position="428"/>
        <end position="471"/>
    </location>
</feature>
<gene>
    <name evidence="2" type="ORF">TAT_000353400</name>
    <name evidence="3" type="ORF">TAV_000353300</name>
</gene>
<dbReference type="InterPro" id="IPR015915">
    <property type="entry name" value="Kelch-typ_b-propeller"/>
</dbReference>
<dbReference type="Pfam" id="PF01344">
    <property type="entry name" value="Kelch_1"/>
    <property type="match status" value="1"/>
</dbReference>
<evidence type="ECO:0000313" key="3">
    <source>
        <dbReference type="EMBL" id="SVP95373.1"/>
    </source>
</evidence>
<dbReference type="PANTHER" id="PTHR46063:SF1">
    <property type="entry name" value="KELCH DOMAIN-CONTAINING PROTEIN 4"/>
    <property type="match status" value="1"/>
</dbReference>
<dbReference type="Gene3D" id="2.120.10.80">
    <property type="entry name" value="Kelch-type beta propeller"/>
    <property type="match status" value="2"/>
</dbReference>
<dbReference type="PANTHER" id="PTHR46063">
    <property type="entry name" value="KELCH DOMAIN-CONTAINING PROTEIN"/>
    <property type="match status" value="1"/>
</dbReference>
<name>A0A3B0MYL8_THEAN</name>
<organism evidence="3">
    <name type="scientific">Theileria annulata</name>
    <dbReference type="NCBI Taxonomy" id="5874"/>
    <lineage>
        <taxon>Eukaryota</taxon>
        <taxon>Sar</taxon>
        <taxon>Alveolata</taxon>
        <taxon>Apicomplexa</taxon>
        <taxon>Aconoidasida</taxon>
        <taxon>Piroplasmida</taxon>
        <taxon>Theileriidae</taxon>
        <taxon>Theileria</taxon>
    </lineage>
</organism>
<dbReference type="InterPro" id="IPR006652">
    <property type="entry name" value="Kelch_1"/>
</dbReference>